<gene>
    <name evidence="7" type="ORF">PUN50_26045</name>
</gene>
<feature type="transmembrane region" description="Helical" evidence="5">
    <location>
        <begin position="69"/>
        <end position="90"/>
    </location>
</feature>
<evidence type="ECO:0000256" key="3">
    <source>
        <dbReference type="ARBA" id="ARBA00022989"/>
    </source>
</evidence>
<evidence type="ECO:0000259" key="6">
    <source>
        <dbReference type="Pfam" id="PF00892"/>
    </source>
</evidence>
<evidence type="ECO:0000313" key="8">
    <source>
        <dbReference type="Proteomes" id="UP001219537"/>
    </source>
</evidence>
<dbReference type="AlphaFoldDB" id="A0AAQ3B0N4"/>
<feature type="transmembrane region" description="Helical" evidence="5">
    <location>
        <begin position="120"/>
        <end position="137"/>
    </location>
</feature>
<evidence type="ECO:0000256" key="5">
    <source>
        <dbReference type="SAM" id="Phobius"/>
    </source>
</evidence>
<evidence type="ECO:0000256" key="2">
    <source>
        <dbReference type="ARBA" id="ARBA00022692"/>
    </source>
</evidence>
<feature type="transmembrane region" description="Helical" evidence="5">
    <location>
        <begin position="149"/>
        <end position="167"/>
    </location>
</feature>
<reference evidence="7" key="1">
    <citation type="submission" date="2023-02" db="EMBL/GenBank/DDBJ databases">
        <title>Isolation, identification, and genome analysis of Vibrio campbellii in the Penaeus vannamei larvae stage.</title>
        <authorList>
            <person name="Huang T."/>
            <person name="Zhang B."/>
        </authorList>
    </citation>
    <scope>NUCLEOTIDE SEQUENCE</scope>
    <source>
        <strain evidence="7">20220413_1</strain>
    </source>
</reference>
<feature type="transmembrane region" description="Helical" evidence="5">
    <location>
        <begin position="179"/>
        <end position="197"/>
    </location>
</feature>
<dbReference type="InterPro" id="IPR037185">
    <property type="entry name" value="EmrE-like"/>
</dbReference>
<dbReference type="InterPro" id="IPR000620">
    <property type="entry name" value="EamA_dom"/>
</dbReference>
<feature type="domain" description="EamA" evidence="6">
    <location>
        <begin position="7"/>
        <end position="136"/>
    </location>
</feature>
<feature type="transmembrane region" description="Helical" evidence="5">
    <location>
        <begin position="247"/>
        <end position="264"/>
    </location>
</feature>
<protein>
    <submittedName>
        <fullName evidence="7">DMT family transporter</fullName>
    </submittedName>
</protein>
<dbReference type="Pfam" id="PF00892">
    <property type="entry name" value="EamA"/>
    <property type="match status" value="2"/>
</dbReference>
<dbReference type="Proteomes" id="UP001219537">
    <property type="component" value="Chromosome 2"/>
</dbReference>
<accession>A0AAQ3B0N4</accession>
<dbReference type="EMBL" id="CP117989">
    <property type="protein sequence ID" value="WDG10829.1"/>
    <property type="molecule type" value="Genomic_DNA"/>
</dbReference>
<evidence type="ECO:0000256" key="4">
    <source>
        <dbReference type="ARBA" id="ARBA00023136"/>
    </source>
</evidence>
<comment type="subcellular location">
    <subcellularLocation>
        <location evidence="1">Membrane</location>
        <topology evidence="1">Multi-pass membrane protein</topology>
    </subcellularLocation>
</comment>
<feature type="domain" description="EamA" evidence="6">
    <location>
        <begin position="160"/>
        <end position="286"/>
    </location>
</feature>
<feature type="transmembrane region" description="Helical" evidence="5">
    <location>
        <begin position="35"/>
        <end position="57"/>
    </location>
</feature>
<feature type="transmembrane region" description="Helical" evidence="5">
    <location>
        <begin position="217"/>
        <end position="235"/>
    </location>
</feature>
<feature type="transmembrane region" description="Helical" evidence="5">
    <location>
        <begin position="276"/>
        <end position="294"/>
    </location>
</feature>
<proteinExistence type="predicted"/>
<feature type="transmembrane region" description="Helical" evidence="5">
    <location>
        <begin position="96"/>
        <end position="113"/>
    </location>
</feature>
<dbReference type="SUPFAM" id="SSF103481">
    <property type="entry name" value="Multidrug resistance efflux transporter EmrE"/>
    <property type="match status" value="2"/>
</dbReference>
<name>A0AAQ3B0N4_9VIBR</name>
<sequence length="311" mass="34650">MKEENKPVIFMLMSTLSLSVTGLLAKQLSDELSVTMFSFLRFFTPALILLVMLRFRNLKLPTIDTIKPILLRAFFIGMCQLCFIASLQTLTLVEGVVLFATGPLFMPIVERLFMRGQIRISTIVALVMAFSGVVLLAGADGEFTWRVDLLLGLAGGLLNSGSQLTLYKASKSGLSPLEINFWTFGVAALLILPLVLVNDSSVLTNSLSINTFETPNTALIFLMSLLIINTQVFRSKAYQLVSSGSQLAPLIFTNLLFTAVWQHVFFDDQMSHKQIFGISLIVLAVISNTCWIRFSDALELQKQRIRFTKNY</sequence>
<evidence type="ECO:0000256" key="1">
    <source>
        <dbReference type="ARBA" id="ARBA00004141"/>
    </source>
</evidence>
<dbReference type="PANTHER" id="PTHR22911:SF6">
    <property type="entry name" value="SOLUTE CARRIER FAMILY 35 MEMBER G1"/>
    <property type="match status" value="1"/>
</dbReference>
<keyword evidence="2 5" id="KW-0812">Transmembrane</keyword>
<keyword evidence="3 5" id="KW-1133">Transmembrane helix</keyword>
<evidence type="ECO:0000313" key="7">
    <source>
        <dbReference type="EMBL" id="WDG10829.1"/>
    </source>
</evidence>
<organism evidence="7 8">
    <name type="scientific">Vibrio campbellii</name>
    <dbReference type="NCBI Taxonomy" id="680"/>
    <lineage>
        <taxon>Bacteria</taxon>
        <taxon>Pseudomonadati</taxon>
        <taxon>Pseudomonadota</taxon>
        <taxon>Gammaproteobacteria</taxon>
        <taxon>Vibrionales</taxon>
        <taxon>Vibrionaceae</taxon>
        <taxon>Vibrio</taxon>
    </lineage>
</organism>
<dbReference type="PANTHER" id="PTHR22911">
    <property type="entry name" value="ACYL-MALONYL CONDENSING ENZYME-RELATED"/>
    <property type="match status" value="1"/>
</dbReference>
<dbReference type="GO" id="GO:0016020">
    <property type="term" value="C:membrane"/>
    <property type="evidence" value="ECO:0007669"/>
    <property type="project" value="UniProtKB-SubCell"/>
</dbReference>
<dbReference type="RefSeq" id="WP_274291642.1">
    <property type="nucleotide sequence ID" value="NZ_CP117989.1"/>
</dbReference>
<keyword evidence="4 5" id="KW-0472">Membrane</keyword>